<dbReference type="Proteomes" id="UP001159363">
    <property type="component" value="Chromosome 1"/>
</dbReference>
<dbReference type="PANTHER" id="PTHR22930:SF269">
    <property type="entry name" value="NUCLEASE HARBI1-LIKE PROTEIN"/>
    <property type="match status" value="1"/>
</dbReference>
<protein>
    <recommendedName>
        <fullName evidence="3">DDE Tnp4 domain-containing protein</fullName>
    </recommendedName>
</protein>
<sequence length="223" mass="26020">MNKVNQKQKKIIFAYVVYKWMSKKKIMWLQPHVNERFYFRMSVNSFDELVVKLEDGIKSENTKLRVAITPAEMLAITLRYLGSGCNLVDLHYAYRVGRSTTNMIVRKVCKTISNTLKDECIPLPTEEMWLNIADRFLQKENFPNRIGALDGKHIRILKSALGGCLYLNNKYYYSIVLLGVAYYNYRLIYIDVGFFGKESDSTVFIRSTIWDRIITNTINIPQS</sequence>
<name>A0ABQ9ILS3_9NEOP</name>
<dbReference type="PANTHER" id="PTHR22930">
    <property type="match status" value="1"/>
</dbReference>
<organism evidence="1 2">
    <name type="scientific">Dryococelus australis</name>
    <dbReference type="NCBI Taxonomy" id="614101"/>
    <lineage>
        <taxon>Eukaryota</taxon>
        <taxon>Metazoa</taxon>
        <taxon>Ecdysozoa</taxon>
        <taxon>Arthropoda</taxon>
        <taxon>Hexapoda</taxon>
        <taxon>Insecta</taxon>
        <taxon>Pterygota</taxon>
        <taxon>Neoptera</taxon>
        <taxon>Polyneoptera</taxon>
        <taxon>Phasmatodea</taxon>
        <taxon>Verophasmatodea</taxon>
        <taxon>Anareolatae</taxon>
        <taxon>Phasmatidae</taxon>
        <taxon>Eurycanthinae</taxon>
        <taxon>Dryococelus</taxon>
    </lineage>
</organism>
<comment type="caution">
    <text evidence="1">The sequence shown here is derived from an EMBL/GenBank/DDBJ whole genome shotgun (WGS) entry which is preliminary data.</text>
</comment>
<dbReference type="EMBL" id="JARBHB010000001">
    <property type="protein sequence ID" value="KAJ8897130.1"/>
    <property type="molecule type" value="Genomic_DNA"/>
</dbReference>
<proteinExistence type="predicted"/>
<evidence type="ECO:0000313" key="1">
    <source>
        <dbReference type="EMBL" id="KAJ8897130.1"/>
    </source>
</evidence>
<keyword evidence="2" id="KW-1185">Reference proteome</keyword>
<evidence type="ECO:0008006" key="3">
    <source>
        <dbReference type="Google" id="ProtNLM"/>
    </source>
</evidence>
<dbReference type="InterPro" id="IPR045249">
    <property type="entry name" value="HARBI1-like"/>
</dbReference>
<evidence type="ECO:0000313" key="2">
    <source>
        <dbReference type="Proteomes" id="UP001159363"/>
    </source>
</evidence>
<gene>
    <name evidence="1" type="ORF">PR048_002476</name>
</gene>
<reference evidence="1 2" key="1">
    <citation type="submission" date="2023-02" db="EMBL/GenBank/DDBJ databases">
        <title>LHISI_Scaffold_Assembly.</title>
        <authorList>
            <person name="Stuart O.P."/>
            <person name="Cleave R."/>
            <person name="Magrath M.J.L."/>
            <person name="Mikheyev A.S."/>
        </authorList>
    </citation>
    <scope>NUCLEOTIDE SEQUENCE [LARGE SCALE GENOMIC DNA]</scope>
    <source>
        <strain evidence="1">Daus_M_001</strain>
        <tissue evidence="1">Leg muscle</tissue>
    </source>
</reference>
<accession>A0ABQ9ILS3</accession>